<dbReference type="Proteomes" id="UP000193303">
    <property type="component" value="Unassembled WGS sequence"/>
</dbReference>
<dbReference type="Gene3D" id="2.40.160.90">
    <property type="match status" value="1"/>
</dbReference>
<dbReference type="EMBL" id="MTAB01000001">
    <property type="protein sequence ID" value="OSI25327.1"/>
    <property type="molecule type" value="Genomic_DNA"/>
</dbReference>
<accession>A0A1X3DL59</accession>
<dbReference type="OrthoDB" id="6688917at2"/>
<feature type="signal peptide" evidence="2">
    <location>
        <begin position="1"/>
        <end position="21"/>
    </location>
</feature>
<dbReference type="InterPro" id="IPR014902">
    <property type="entry name" value="FHBP-like_C"/>
</dbReference>
<dbReference type="AlphaFoldDB" id="A0A1X3DL59"/>
<dbReference type="RefSeq" id="WP_085357491.1">
    <property type="nucleotide sequence ID" value="NZ_MTAB01000001.1"/>
</dbReference>
<feature type="domain" description="Factor H binding protein-like C-terminal" evidence="3">
    <location>
        <begin position="146"/>
        <end position="248"/>
    </location>
</feature>
<evidence type="ECO:0000256" key="1">
    <source>
        <dbReference type="ARBA" id="ARBA00004442"/>
    </source>
</evidence>
<dbReference type="GO" id="GO:0009279">
    <property type="term" value="C:cell outer membrane"/>
    <property type="evidence" value="ECO:0007669"/>
    <property type="project" value="UniProtKB-SubCell"/>
</dbReference>
<dbReference type="SUPFAM" id="SSF56925">
    <property type="entry name" value="OMPA-like"/>
    <property type="match status" value="1"/>
</dbReference>
<dbReference type="PROSITE" id="PS51257">
    <property type="entry name" value="PROKAR_LIPOPROTEIN"/>
    <property type="match status" value="1"/>
</dbReference>
<name>A0A1X3DL59_9NEIS</name>
<gene>
    <name evidence="4" type="ORF">BV912_00160</name>
</gene>
<dbReference type="InterPro" id="IPR011250">
    <property type="entry name" value="OMP/PagP_B-barrel"/>
</dbReference>
<evidence type="ECO:0000313" key="4">
    <source>
        <dbReference type="EMBL" id="OSI25327.1"/>
    </source>
</evidence>
<dbReference type="Pfam" id="PF08794">
    <property type="entry name" value="FHBP_C"/>
    <property type="match status" value="1"/>
</dbReference>
<protein>
    <recommendedName>
        <fullName evidence="3">Factor H binding protein-like C-terminal domain-containing protein</fullName>
    </recommendedName>
</protein>
<sequence length="263" mass="27473">MSIHKKIALATLITLGMAACGGGGSGSPSTAATSHADIQGVKTALAAKNTNKEEANKEEAKKTSQNLSDYTVTLAGVQHNVGKMAKNELVEGVNGKEAFRAYRQAYSVVAGSFALQPTTGGDPDDNSPDMKMPMQVKLINGEATQTLPTAGKYTYNGAAFSNSETGRLTYNVDFDKKVGSGAVTGLAQIGDVKLDQAELKHTNFSNPSNGSLVLAHGVEGTVSKDKELVGDYHVHLFGPNAEEVAGMVLHHKAGEIGVIGKRD</sequence>
<proteinExistence type="predicted"/>
<feature type="chain" id="PRO_5013185619" description="Factor H binding protein-like C-terminal domain-containing protein" evidence="2">
    <location>
        <begin position="22"/>
        <end position="263"/>
    </location>
</feature>
<reference evidence="5" key="1">
    <citation type="submission" date="2017-01" db="EMBL/GenBank/DDBJ databases">
        <authorList>
            <person name="Mah S.A."/>
            <person name="Swanson W.J."/>
            <person name="Moy G.W."/>
            <person name="Vacquier V.D."/>
        </authorList>
    </citation>
    <scope>NUCLEOTIDE SEQUENCE [LARGE SCALE GENOMIC DNA]</scope>
    <source>
        <strain evidence="5">124861</strain>
    </source>
</reference>
<evidence type="ECO:0000259" key="3">
    <source>
        <dbReference type="Pfam" id="PF08794"/>
    </source>
</evidence>
<comment type="caution">
    <text evidence="4">The sequence shown here is derived from an EMBL/GenBank/DDBJ whole genome shotgun (WGS) entry which is preliminary data.</text>
</comment>
<evidence type="ECO:0000313" key="5">
    <source>
        <dbReference type="Proteomes" id="UP000193303"/>
    </source>
</evidence>
<dbReference type="STRING" id="1931275.BV914_03160"/>
<comment type="subcellular location">
    <subcellularLocation>
        <location evidence="1">Cell outer membrane</location>
    </subcellularLocation>
</comment>
<organism evidence="4 5">
    <name type="scientific">Neisseria dumasiana</name>
    <dbReference type="NCBI Taxonomy" id="1931275"/>
    <lineage>
        <taxon>Bacteria</taxon>
        <taxon>Pseudomonadati</taxon>
        <taxon>Pseudomonadota</taxon>
        <taxon>Betaproteobacteria</taxon>
        <taxon>Neisseriales</taxon>
        <taxon>Neisseriaceae</taxon>
        <taxon>Neisseria</taxon>
    </lineage>
</organism>
<evidence type="ECO:0000256" key="2">
    <source>
        <dbReference type="SAM" id="SignalP"/>
    </source>
</evidence>
<keyword evidence="2" id="KW-0732">Signal</keyword>